<feature type="region of interest" description="Disordered" evidence="2">
    <location>
        <begin position="21"/>
        <end position="41"/>
    </location>
</feature>
<evidence type="ECO:0000256" key="2">
    <source>
        <dbReference type="SAM" id="MobiDB-lite"/>
    </source>
</evidence>
<dbReference type="EMBL" id="CANTFM010002693">
    <property type="protein sequence ID" value="CAI5747443.1"/>
    <property type="molecule type" value="Genomic_DNA"/>
</dbReference>
<keyword evidence="3" id="KW-1133">Transmembrane helix</keyword>
<evidence type="ECO:0000256" key="1">
    <source>
        <dbReference type="SAM" id="Coils"/>
    </source>
</evidence>
<evidence type="ECO:0000256" key="3">
    <source>
        <dbReference type="SAM" id="Phobius"/>
    </source>
</evidence>
<feature type="transmembrane region" description="Helical" evidence="3">
    <location>
        <begin position="279"/>
        <end position="297"/>
    </location>
</feature>
<proteinExistence type="predicted"/>
<feature type="coiled-coil region" evidence="1">
    <location>
        <begin position="79"/>
        <end position="106"/>
    </location>
</feature>
<keyword evidence="1" id="KW-0175">Coiled coil</keyword>
<feature type="compositionally biased region" description="Polar residues" evidence="2">
    <location>
        <begin position="21"/>
        <end position="30"/>
    </location>
</feature>
<evidence type="ECO:0000313" key="4">
    <source>
        <dbReference type="EMBL" id="CAI5747443.1"/>
    </source>
</evidence>
<accession>A0AAV0VG14</accession>
<reference evidence="4" key="1">
    <citation type="submission" date="2022-12" db="EMBL/GenBank/DDBJ databases">
        <authorList>
            <person name="Webb A."/>
        </authorList>
    </citation>
    <scope>NUCLEOTIDE SEQUENCE</scope>
    <source>
        <strain evidence="4">Pd1</strain>
    </source>
</reference>
<gene>
    <name evidence="4" type="ORF">PDE001_LOCUS12344</name>
</gene>
<sequence>MTRLGLSDSMRSTASLEETASLGAATQCQGSHRRPEKTFSRQETKLKPTVFSNPLRVIVGSILAVILIFTGGKALAPSLRASSSSSSKVEEKLEQLERSLSLLYNDTARLKTTADRFLQHCQETHVAVSTRKKMLQSTATRRFDGQVKTQTEEHAQVTKEVLQYYAEQKQKIQETKERLIKMNISLPVEIAARSVHKVWQDEQKMRHDSGELLEKEDTRARGLSDTMKGLVFSAEKNQLQDKNGDQRFSLKSISIPTAEPLERSNPQTTMGPSTWHGSIFFYVCVVCASAVYLWNAIVDTRNKELLEDKWSWSPVPKTVIRLKRLLGSVVVIEDLQTPRNEDVSHKLPKYIEPIEC</sequence>
<organism evidence="4 5">
    <name type="scientific">Peronospora destructor</name>
    <dbReference type="NCBI Taxonomy" id="86335"/>
    <lineage>
        <taxon>Eukaryota</taxon>
        <taxon>Sar</taxon>
        <taxon>Stramenopiles</taxon>
        <taxon>Oomycota</taxon>
        <taxon>Peronosporomycetes</taxon>
        <taxon>Peronosporales</taxon>
        <taxon>Peronosporaceae</taxon>
        <taxon>Peronospora</taxon>
    </lineage>
</organism>
<comment type="caution">
    <text evidence="4">The sequence shown here is derived from an EMBL/GenBank/DDBJ whole genome shotgun (WGS) entry which is preliminary data.</text>
</comment>
<protein>
    <submittedName>
        <fullName evidence="4">Uncharacterized protein</fullName>
    </submittedName>
</protein>
<dbReference type="AlphaFoldDB" id="A0AAV0VG14"/>
<keyword evidence="5" id="KW-1185">Reference proteome</keyword>
<dbReference type="Proteomes" id="UP001162029">
    <property type="component" value="Unassembled WGS sequence"/>
</dbReference>
<keyword evidence="3" id="KW-0472">Membrane</keyword>
<name>A0AAV0VG14_9STRA</name>
<keyword evidence="3" id="KW-0812">Transmembrane</keyword>
<evidence type="ECO:0000313" key="5">
    <source>
        <dbReference type="Proteomes" id="UP001162029"/>
    </source>
</evidence>